<dbReference type="InterPro" id="IPR036388">
    <property type="entry name" value="WH-like_DNA-bd_sf"/>
</dbReference>
<reference evidence="7" key="1">
    <citation type="journal article" date="2019" name="Int. J. Syst. Evol. Microbiol.">
        <title>The Global Catalogue of Microorganisms (GCM) 10K type strain sequencing project: providing services to taxonomists for standard genome sequencing and annotation.</title>
        <authorList>
            <consortium name="The Broad Institute Genomics Platform"/>
            <consortium name="The Broad Institute Genome Sequencing Center for Infectious Disease"/>
            <person name="Wu L."/>
            <person name="Ma J."/>
        </authorList>
    </citation>
    <scope>NUCLEOTIDE SEQUENCE [LARGE SCALE GENOMIC DNA]</scope>
    <source>
        <strain evidence="7">JCM 11496</strain>
    </source>
</reference>
<protein>
    <submittedName>
        <fullName evidence="6">LuxR C-terminal-related transcriptional regulator</fullName>
    </submittedName>
</protein>
<dbReference type="Gene3D" id="3.40.50.300">
    <property type="entry name" value="P-loop containing nucleotide triphosphate hydrolases"/>
    <property type="match status" value="1"/>
</dbReference>
<dbReference type="InterPro" id="IPR025662">
    <property type="entry name" value="Sigma_54_int_dom_ATP-bd_1"/>
</dbReference>
<dbReference type="InterPro" id="IPR000792">
    <property type="entry name" value="Tscrpt_reg_LuxR_C"/>
</dbReference>
<dbReference type="InterPro" id="IPR041664">
    <property type="entry name" value="AAA_16"/>
</dbReference>
<dbReference type="Pfam" id="PF00196">
    <property type="entry name" value="GerE"/>
    <property type="match status" value="1"/>
</dbReference>
<keyword evidence="3" id="KW-0804">Transcription</keyword>
<gene>
    <name evidence="6" type="ORF">ACFSFX_11100</name>
</gene>
<dbReference type="RefSeq" id="WP_377959635.1">
    <property type="nucleotide sequence ID" value="NZ_JBHUGA010000040.1"/>
</dbReference>
<evidence type="ECO:0000256" key="1">
    <source>
        <dbReference type="ARBA" id="ARBA00023015"/>
    </source>
</evidence>
<dbReference type="Gene3D" id="1.10.10.10">
    <property type="entry name" value="Winged helix-like DNA-binding domain superfamily/Winged helix DNA-binding domain"/>
    <property type="match status" value="1"/>
</dbReference>
<dbReference type="Proteomes" id="UP001597307">
    <property type="component" value="Unassembled WGS sequence"/>
</dbReference>
<evidence type="ECO:0000259" key="5">
    <source>
        <dbReference type="PROSITE" id="PS50043"/>
    </source>
</evidence>
<feature type="domain" description="HTH luxR-type" evidence="5">
    <location>
        <begin position="720"/>
        <end position="785"/>
    </location>
</feature>
<evidence type="ECO:0000256" key="3">
    <source>
        <dbReference type="ARBA" id="ARBA00023163"/>
    </source>
</evidence>
<organism evidence="6 7">
    <name type="scientific">Arthrobacter flavus</name>
    <dbReference type="NCBI Taxonomy" id="95172"/>
    <lineage>
        <taxon>Bacteria</taxon>
        <taxon>Bacillati</taxon>
        <taxon>Actinomycetota</taxon>
        <taxon>Actinomycetes</taxon>
        <taxon>Micrococcales</taxon>
        <taxon>Micrococcaceae</taxon>
        <taxon>Arthrobacter</taxon>
    </lineage>
</organism>
<name>A0ABW4Q911_9MICC</name>
<dbReference type="PANTHER" id="PTHR44688">
    <property type="entry name" value="DNA-BINDING TRANSCRIPTIONAL ACTIVATOR DEVR_DOSR"/>
    <property type="match status" value="1"/>
</dbReference>
<dbReference type="PANTHER" id="PTHR44688:SF16">
    <property type="entry name" value="DNA-BINDING TRANSCRIPTIONAL ACTIVATOR DEVR_DOSR"/>
    <property type="match status" value="1"/>
</dbReference>
<dbReference type="CDD" id="cd06170">
    <property type="entry name" value="LuxR_C_like"/>
    <property type="match status" value="1"/>
</dbReference>
<dbReference type="Pfam" id="PF13191">
    <property type="entry name" value="AAA_16"/>
    <property type="match status" value="1"/>
</dbReference>
<keyword evidence="1" id="KW-0805">Transcription regulation</keyword>
<keyword evidence="7" id="KW-1185">Reference proteome</keyword>
<evidence type="ECO:0000256" key="2">
    <source>
        <dbReference type="ARBA" id="ARBA00023125"/>
    </source>
</evidence>
<evidence type="ECO:0000256" key="4">
    <source>
        <dbReference type="SAM" id="MobiDB-lite"/>
    </source>
</evidence>
<proteinExistence type="predicted"/>
<dbReference type="SMART" id="SM00421">
    <property type="entry name" value="HTH_LUXR"/>
    <property type="match status" value="1"/>
</dbReference>
<dbReference type="EMBL" id="JBHUGA010000040">
    <property type="protein sequence ID" value="MFD1847144.1"/>
    <property type="molecule type" value="Genomic_DNA"/>
</dbReference>
<evidence type="ECO:0000313" key="7">
    <source>
        <dbReference type="Proteomes" id="UP001597307"/>
    </source>
</evidence>
<dbReference type="InterPro" id="IPR027417">
    <property type="entry name" value="P-loop_NTPase"/>
</dbReference>
<dbReference type="PRINTS" id="PR00038">
    <property type="entry name" value="HTHLUXR"/>
</dbReference>
<dbReference type="PROSITE" id="PS50043">
    <property type="entry name" value="HTH_LUXR_2"/>
    <property type="match status" value="1"/>
</dbReference>
<feature type="region of interest" description="Disordered" evidence="4">
    <location>
        <begin position="26"/>
        <end position="56"/>
    </location>
</feature>
<sequence>MQYFSTLGTRRAGLSMSFDLNTYVYEPAPSSPGRPPMKAVSGAGQDHPPTSGVRQQVADSVCDRLVDETGSPGVIVVGDTGSGKTAVLRSVIDRLRSSTCIIHLRGSNLDTQLRYGALRVLIADLPANHLDHPVRVITGLSRLLEERALGLPTIIVVDDAELLDEGSATVLGQLAQTGSIRLLAACVNLSRAPVCFQDLCQSQTLAQVHLASLTQQEVAGDMKSALGGAVCRAASLFLHRQSGGNPRLLNALVGDYLASGALRCVGGVWVLTSAEVDLGPASARIVMDHIAALEPTQQQLLESLAAAGTTPLAAVAADQLGDLDTLYVLKMVSIERDHRAVVSVTGPLLRDAILGRASRVNLRWAEQTSCWDRFPTRTENDLASTKHLRRAHQAAHDGDYRRTIDELTSPMFDPFEIDRGERFQAAILMCEALAFTGRTDEAREIANTFAPSRRYDGRPELARIAVTLATVEALSGDMTAMLEASGRYLGGAGRSTGTYEEIVEGLVNAVGGRPVEAEGFLTAALSQLQVSDPGGLAPLVAAALAWITSEDSPERAERYLLAASDPSNEVPWIVRRLTKHFAALALQGTVSADRAALALKALSEEDGERGNSSWQLLTLCHVLRLGDQSVARSVMELGAACQGRYASLCTLYATGVEMEDTDLVLQAMDIARAIGDLPFARDAAASATQLADQSECAGLRGRVADRVRGIIGSTSTALGVRRQLAALTTREMEVVKAMVDGTTNRDFAKTLGVSVRTVEGHLYRVYTKLHVRTKSELLAKVALSEAATP</sequence>
<dbReference type="InterPro" id="IPR016032">
    <property type="entry name" value="Sig_transdc_resp-reg_C-effctor"/>
</dbReference>
<dbReference type="PROSITE" id="PS00675">
    <property type="entry name" value="SIGMA54_INTERACT_1"/>
    <property type="match status" value="1"/>
</dbReference>
<dbReference type="SUPFAM" id="SSF46894">
    <property type="entry name" value="C-terminal effector domain of the bipartite response regulators"/>
    <property type="match status" value="1"/>
</dbReference>
<accession>A0ABW4Q911</accession>
<evidence type="ECO:0000313" key="6">
    <source>
        <dbReference type="EMBL" id="MFD1847144.1"/>
    </source>
</evidence>
<comment type="caution">
    <text evidence="6">The sequence shown here is derived from an EMBL/GenBank/DDBJ whole genome shotgun (WGS) entry which is preliminary data.</text>
</comment>
<dbReference type="SUPFAM" id="SSF52540">
    <property type="entry name" value="P-loop containing nucleoside triphosphate hydrolases"/>
    <property type="match status" value="1"/>
</dbReference>
<keyword evidence="2" id="KW-0238">DNA-binding</keyword>